<comment type="caution">
    <text evidence="1">The sequence shown here is derived from an EMBL/GenBank/DDBJ whole genome shotgun (WGS) entry which is preliminary data.</text>
</comment>
<organism evidence="1 2">
    <name type="scientific">Naganishia onofrii</name>
    <dbReference type="NCBI Taxonomy" id="1851511"/>
    <lineage>
        <taxon>Eukaryota</taxon>
        <taxon>Fungi</taxon>
        <taxon>Dikarya</taxon>
        <taxon>Basidiomycota</taxon>
        <taxon>Agaricomycotina</taxon>
        <taxon>Tremellomycetes</taxon>
        <taxon>Filobasidiales</taxon>
        <taxon>Filobasidiaceae</taxon>
        <taxon>Naganishia</taxon>
    </lineage>
</organism>
<reference evidence="1" key="1">
    <citation type="submission" date="2023-04" db="EMBL/GenBank/DDBJ databases">
        <title>Draft Genome sequencing of Naganishia species isolated from polar environments using Oxford Nanopore Technology.</title>
        <authorList>
            <person name="Leo P."/>
            <person name="Venkateswaran K."/>
        </authorList>
    </citation>
    <scope>NUCLEOTIDE SEQUENCE</scope>
    <source>
        <strain evidence="1">DBVPG 5303</strain>
    </source>
</reference>
<keyword evidence="2" id="KW-1185">Reference proteome</keyword>
<sequence>MLDYLKSTASSFEGTTTIRIEPLWQLLLATLAPVWPARLTLNGEPLGDVWPCCALATSLDQQGITRVEGDDYVPFHKLSQWLCYSLIQPMEEVAGWKVEGWKTLMTGLPEASTTITTLSFHCVNNNYSLL</sequence>
<proteinExistence type="predicted"/>
<evidence type="ECO:0000313" key="2">
    <source>
        <dbReference type="Proteomes" id="UP001234202"/>
    </source>
</evidence>
<dbReference type="EMBL" id="JASBWV010000002">
    <property type="protein sequence ID" value="KAJ9127647.1"/>
    <property type="molecule type" value="Genomic_DNA"/>
</dbReference>
<gene>
    <name evidence="1" type="ORF">QFC24_001057</name>
</gene>
<dbReference type="Proteomes" id="UP001234202">
    <property type="component" value="Unassembled WGS sequence"/>
</dbReference>
<name>A0ACC2XWK8_9TREE</name>
<accession>A0ACC2XWK8</accession>
<evidence type="ECO:0000313" key="1">
    <source>
        <dbReference type="EMBL" id="KAJ9127647.1"/>
    </source>
</evidence>
<protein>
    <submittedName>
        <fullName evidence="1">Uncharacterized protein</fullName>
    </submittedName>
</protein>